<accession>A0A1S1MY15</accession>
<evidence type="ECO:0000313" key="3">
    <source>
        <dbReference type="Proteomes" id="UP000179786"/>
    </source>
</evidence>
<protein>
    <recommendedName>
        <fullName evidence="4">SnoaL-like domain-containing protein</fullName>
    </recommendedName>
</protein>
<dbReference type="EMBL" id="MKJU01000022">
    <property type="protein sequence ID" value="OHU91927.1"/>
    <property type="molecule type" value="Genomic_DNA"/>
</dbReference>
<dbReference type="Proteomes" id="UP000179786">
    <property type="component" value="Unassembled WGS sequence"/>
</dbReference>
<evidence type="ECO:0000256" key="1">
    <source>
        <dbReference type="SAM" id="SignalP"/>
    </source>
</evidence>
<sequence length="165" mass="19328">MMKLPVLFIVSTLLLSACVTQKADLSLEQTVNRYLEVYQQRTDFDTFLSFYDERAQLEDMVYGHYAANRAEIEQFYAWPTSQVTVLDNKPLFSIEQQIIDVQQRVAIVSGEFHRFDYGGDKLGPWRFLIKLQFNEHGLITYQQDWINYTPKAMVSDGKNLNLRID</sequence>
<dbReference type="Gene3D" id="3.10.450.50">
    <property type="match status" value="1"/>
</dbReference>
<proteinExistence type="predicted"/>
<gene>
    <name evidence="2" type="ORF">BET10_06190</name>
</gene>
<dbReference type="PROSITE" id="PS51257">
    <property type="entry name" value="PROKAR_LIPOPROTEIN"/>
    <property type="match status" value="1"/>
</dbReference>
<evidence type="ECO:0000313" key="2">
    <source>
        <dbReference type="EMBL" id="OHU91927.1"/>
    </source>
</evidence>
<feature type="chain" id="PRO_5010189213" description="SnoaL-like domain-containing protein" evidence="1">
    <location>
        <begin position="23"/>
        <end position="165"/>
    </location>
</feature>
<comment type="caution">
    <text evidence="2">The sequence shown here is derived from an EMBL/GenBank/DDBJ whole genome shotgun (WGS) entry which is preliminary data.</text>
</comment>
<evidence type="ECO:0008006" key="4">
    <source>
        <dbReference type="Google" id="ProtNLM"/>
    </source>
</evidence>
<name>A0A1S1MY15_9GAMM</name>
<organism evidence="2 3">
    <name type="scientific">Pseudoalteromonas amylolytica</name>
    <dbReference type="NCBI Taxonomy" id="1859457"/>
    <lineage>
        <taxon>Bacteria</taxon>
        <taxon>Pseudomonadati</taxon>
        <taxon>Pseudomonadota</taxon>
        <taxon>Gammaproteobacteria</taxon>
        <taxon>Alteromonadales</taxon>
        <taxon>Pseudoalteromonadaceae</taxon>
        <taxon>Pseudoalteromonas</taxon>
    </lineage>
</organism>
<dbReference type="STRING" id="1859457.BET10_06190"/>
<feature type="signal peptide" evidence="1">
    <location>
        <begin position="1"/>
        <end position="22"/>
    </location>
</feature>
<keyword evidence="3" id="KW-1185">Reference proteome</keyword>
<dbReference type="InterPro" id="IPR032710">
    <property type="entry name" value="NTF2-like_dom_sf"/>
</dbReference>
<dbReference type="AlphaFoldDB" id="A0A1S1MY15"/>
<keyword evidence="1" id="KW-0732">Signal</keyword>
<dbReference type="SUPFAM" id="SSF54427">
    <property type="entry name" value="NTF2-like"/>
    <property type="match status" value="1"/>
</dbReference>
<reference evidence="2 3" key="1">
    <citation type="submission" date="2016-09" db="EMBL/GenBank/DDBJ databases">
        <title>Pseudoalteromonas amylolytica sp. nov., isolated from the surface seawater.</title>
        <authorList>
            <person name="Wu Y.-H."/>
            <person name="Cheng H."/>
            <person name="Jin X.-B."/>
            <person name="Wang C.-S."/>
            <person name="Xu X.-W."/>
        </authorList>
    </citation>
    <scope>NUCLEOTIDE SEQUENCE [LARGE SCALE GENOMIC DNA]</scope>
    <source>
        <strain evidence="2 3">JW1</strain>
    </source>
</reference>